<evidence type="ECO:0000256" key="3">
    <source>
        <dbReference type="ARBA" id="ARBA00023014"/>
    </source>
</evidence>
<evidence type="ECO:0000313" key="9">
    <source>
        <dbReference type="Proteomes" id="UP000240624"/>
    </source>
</evidence>
<dbReference type="PANTHER" id="PTHR30204:SF0">
    <property type="entry name" value="REDOX-SENSITIVE TRANSCRIPTIONAL ACTIVATOR SOXR"/>
    <property type="match status" value="1"/>
</dbReference>
<accession>A0A1X6YY39</accession>
<dbReference type="EMBL" id="FWFY01000003">
    <property type="protein sequence ID" value="SLN34302.1"/>
    <property type="molecule type" value="Genomic_DNA"/>
</dbReference>
<dbReference type="InterPro" id="IPR010211">
    <property type="entry name" value="Redox-sen_tscrpt-act_SoxR"/>
</dbReference>
<dbReference type="Pfam" id="PF13411">
    <property type="entry name" value="MerR_1"/>
    <property type="match status" value="1"/>
</dbReference>
<dbReference type="GO" id="GO:0003700">
    <property type="term" value="F:DNA-binding transcription factor activity"/>
    <property type="evidence" value="ECO:0007669"/>
    <property type="project" value="InterPro"/>
</dbReference>
<dbReference type="GO" id="GO:0003677">
    <property type="term" value="F:DNA binding"/>
    <property type="evidence" value="ECO:0007669"/>
    <property type="project" value="UniProtKB-KW"/>
</dbReference>
<proteinExistence type="predicted"/>
<evidence type="ECO:0000313" key="6">
    <source>
        <dbReference type="EMBL" id="PSK87779.1"/>
    </source>
</evidence>
<evidence type="ECO:0000256" key="1">
    <source>
        <dbReference type="ARBA" id="ARBA00022714"/>
    </source>
</evidence>
<reference evidence="6 9" key="2">
    <citation type="submission" date="2018-03" db="EMBL/GenBank/DDBJ databases">
        <title>Genomic Encyclopedia of Archaeal and Bacterial Type Strains, Phase II (KMG-II): from individual species to whole genera.</title>
        <authorList>
            <person name="Goeker M."/>
        </authorList>
    </citation>
    <scope>NUCLEOTIDE SEQUENCE [LARGE SCALE GENOMIC DNA]</scope>
    <source>
        <strain evidence="6 9">DSM 29956</strain>
    </source>
</reference>
<dbReference type="NCBIfam" id="TIGR01950">
    <property type="entry name" value="SoxR"/>
    <property type="match status" value="1"/>
</dbReference>
<gene>
    <name evidence="7" type="primary">soxR</name>
    <name evidence="6" type="ORF">CLV79_102265</name>
    <name evidence="7" type="ORF">LOS8367_01347</name>
</gene>
<keyword evidence="2" id="KW-0408">Iron</keyword>
<dbReference type="Gene3D" id="1.10.1660.10">
    <property type="match status" value="1"/>
</dbReference>
<dbReference type="PRINTS" id="PR00040">
    <property type="entry name" value="HTHMERR"/>
</dbReference>
<keyword evidence="1" id="KW-0001">2Fe-2S</keyword>
<dbReference type="SMART" id="SM00422">
    <property type="entry name" value="HTH_MERR"/>
    <property type="match status" value="1"/>
</dbReference>
<dbReference type="PANTHER" id="PTHR30204">
    <property type="entry name" value="REDOX-CYCLING DRUG-SENSING TRANSCRIPTIONAL ACTIVATOR SOXR"/>
    <property type="match status" value="1"/>
</dbReference>
<dbReference type="AlphaFoldDB" id="A0A1X6YY39"/>
<dbReference type="RefSeq" id="WP_242665521.1">
    <property type="nucleotide sequence ID" value="NZ_FWFY01000003.1"/>
</dbReference>
<evidence type="ECO:0000256" key="2">
    <source>
        <dbReference type="ARBA" id="ARBA00023004"/>
    </source>
</evidence>
<evidence type="ECO:0000256" key="4">
    <source>
        <dbReference type="ARBA" id="ARBA00023125"/>
    </source>
</evidence>
<dbReference type="GO" id="GO:0046872">
    <property type="term" value="F:metal ion binding"/>
    <property type="evidence" value="ECO:0007669"/>
    <property type="project" value="UniProtKB-KW"/>
</dbReference>
<evidence type="ECO:0000259" key="5">
    <source>
        <dbReference type="PROSITE" id="PS50937"/>
    </source>
</evidence>
<feature type="domain" description="HTH merR-type" evidence="5">
    <location>
        <begin position="9"/>
        <end position="77"/>
    </location>
</feature>
<dbReference type="Proteomes" id="UP000193495">
    <property type="component" value="Unassembled WGS sequence"/>
</dbReference>
<dbReference type="GO" id="GO:0051537">
    <property type="term" value="F:2 iron, 2 sulfur cluster binding"/>
    <property type="evidence" value="ECO:0007669"/>
    <property type="project" value="UniProtKB-KW"/>
</dbReference>
<dbReference type="InterPro" id="IPR009061">
    <property type="entry name" value="DNA-bd_dom_put_sf"/>
</dbReference>
<keyword evidence="1" id="KW-0479">Metal-binding</keyword>
<dbReference type="GO" id="GO:0006979">
    <property type="term" value="P:response to oxidative stress"/>
    <property type="evidence" value="ECO:0007669"/>
    <property type="project" value="InterPro"/>
</dbReference>
<keyword evidence="9" id="KW-1185">Reference proteome</keyword>
<organism evidence="7 8">
    <name type="scientific">Limimaricola soesokkakensis</name>
    <dbReference type="NCBI Taxonomy" id="1343159"/>
    <lineage>
        <taxon>Bacteria</taxon>
        <taxon>Pseudomonadati</taxon>
        <taxon>Pseudomonadota</taxon>
        <taxon>Alphaproteobacteria</taxon>
        <taxon>Rhodobacterales</taxon>
        <taxon>Paracoccaceae</taxon>
        <taxon>Limimaricola</taxon>
    </lineage>
</organism>
<dbReference type="SUPFAM" id="SSF46955">
    <property type="entry name" value="Putative DNA-binding domain"/>
    <property type="match status" value="1"/>
</dbReference>
<evidence type="ECO:0000313" key="7">
    <source>
        <dbReference type="EMBL" id="SLN34302.1"/>
    </source>
</evidence>
<protein>
    <submittedName>
        <fullName evidence="6 7">Redox-sensitive transcriptional activator SoxR</fullName>
    </submittedName>
</protein>
<name>A0A1X6YY39_9RHOB</name>
<evidence type="ECO:0000313" key="8">
    <source>
        <dbReference type="Proteomes" id="UP000193495"/>
    </source>
</evidence>
<dbReference type="PROSITE" id="PS50937">
    <property type="entry name" value="HTH_MERR_2"/>
    <property type="match status" value="1"/>
</dbReference>
<dbReference type="EMBL" id="PYGB01000002">
    <property type="protein sequence ID" value="PSK87779.1"/>
    <property type="molecule type" value="Genomic_DNA"/>
</dbReference>
<sequence length="155" mass="17279">MSRSPVPSDLSIGQMAARAGVPVSTLHFYEAEGLIRSWRNPANHRRYDRRELRRVAIIKVAQAVGVSLSEIREVLDRLPRDRAVSAQDWAEAAAPWRAMLDERIALMTRLRDQMGHCIGCGCLSLDSCPLYNAQDRLGRSGPGPRRWTGTAGERA</sequence>
<keyword evidence="3" id="KW-0411">Iron-sulfur</keyword>
<dbReference type="Proteomes" id="UP000240624">
    <property type="component" value="Unassembled WGS sequence"/>
</dbReference>
<reference evidence="7 8" key="1">
    <citation type="submission" date="2017-03" db="EMBL/GenBank/DDBJ databases">
        <authorList>
            <person name="Afonso C.L."/>
            <person name="Miller P.J."/>
            <person name="Scott M.A."/>
            <person name="Spackman E."/>
            <person name="Goraichik I."/>
            <person name="Dimitrov K.M."/>
            <person name="Suarez D.L."/>
            <person name="Swayne D.E."/>
        </authorList>
    </citation>
    <scope>NUCLEOTIDE SEQUENCE [LARGE SCALE GENOMIC DNA]</scope>
    <source>
        <strain evidence="7 8">CECT 8367</strain>
    </source>
</reference>
<dbReference type="InterPro" id="IPR047057">
    <property type="entry name" value="MerR_fam"/>
</dbReference>
<dbReference type="InterPro" id="IPR000551">
    <property type="entry name" value="MerR-type_HTH_dom"/>
</dbReference>
<keyword evidence="4" id="KW-0238">DNA-binding</keyword>